<protein>
    <submittedName>
        <fullName evidence="1">Uncharacterized protein</fullName>
    </submittedName>
</protein>
<reference evidence="1" key="1">
    <citation type="submission" date="2021-11" db="EMBL/GenBank/DDBJ databases">
        <title>Halomonas sp., isolated from a coastal aquaculture zone in Dongshan Bay.</title>
        <authorList>
            <person name="Lin W."/>
        </authorList>
    </citation>
    <scope>NUCLEOTIDE SEQUENCE</scope>
    <source>
        <strain evidence="1">Yzlin-01</strain>
    </source>
</reference>
<sequence>MPQHQVDNVMSFDARERTLHLLPILQVDPFDGVALEDITLSVSVSWLDAPVVPELGWTIRQPYPNRLYFVAGANDCHLGNFITLPDGQQAGEVTFHWTVSASALPPGHFKVTHRLDLVFGEGDGNTWSMDVANWWSLSEFTNEEHSTPEIGRNRFSRIKRQGFSPGRRAQVSEVLRDGCRYLDIHESLELPAITLSDCWTIDTYGGDVVHECLEALQ</sequence>
<gene>
    <name evidence="1" type="ORF">LLY24_17110</name>
</gene>
<organism evidence="1 2">
    <name type="scientific">Halomonas dongshanensis</name>
    <dbReference type="NCBI Taxonomy" id="2890835"/>
    <lineage>
        <taxon>Bacteria</taxon>
        <taxon>Pseudomonadati</taxon>
        <taxon>Pseudomonadota</taxon>
        <taxon>Gammaproteobacteria</taxon>
        <taxon>Oceanospirillales</taxon>
        <taxon>Halomonadaceae</taxon>
        <taxon>Halomonas</taxon>
    </lineage>
</organism>
<dbReference type="Proteomes" id="UP001165542">
    <property type="component" value="Unassembled WGS sequence"/>
</dbReference>
<evidence type="ECO:0000313" key="1">
    <source>
        <dbReference type="EMBL" id="MCS2611036.1"/>
    </source>
</evidence>
<dbReference type="RefSeq" id="WP_259037527.1">
    <property type="nucleotide sequence ID" value="NZ_JAJISC010000009.1"/>
</dbReference>
<comment type="caution">
    <text evidence="1">The sequence shown here is derived from an EMBL/GenBank/DDBJ whole genome shotgun (WGS) entry which is preliminary data.</text>
</comment>
<accession>A0ABT2EHH8</accession>
<proteinExistence type="predicted"/>
<name>A0ABT2EHH8_9GAMM</name>
<keyword evidence="2" id="KW-1185">Reference proteome</keyword>
<dbReference type="EMBL" id="JAJISC010000009">
    <property type="protein sequence ID" value="MCS2611036.1"/>
    <property type="molecule type" value="Genomic_DNA"/>
</dbReference>
<evidence type="ECO:0000313" key="2">
    <source>
        <dbReference type="Proteomes" id="UP001165542"/>
    </source>
</evidence>